<name>A0A5A7QK58_STRAF</name>
<sequence length="373" mass="42651">MAEGLLEDLKLKEDIKRYLALLDLEQFEDVIPFAFKTLTLEFFTTIAKHENGKYLTARLKGKEYKITDRVLKEIYECKSQTKTRHSPAGFQVDPHWALLTPCEKYKKTGASSGLLTDVGHAVIHKYISHMVFGKRESNKVIEQQVFILWSVSRDKPVSLLQYLKNALFDIRNDTRRGPNLGHVVADFAEFFGVEIDEPKVSAQYIAERELSAAGFIDDRYTIRPIQKRRSYKIYMASIGRQVAPSSAAAGTSIDSAGEASDDEDEDDSEADGHPTHGTIQPPPSMGAHTDAFFQSAPPVWFSEYEARNEARWTTFTQQNDARWTSFVESNDARWTEQTTRWNEFVHGNEAHWTAHDSRWDTWAAQQYQQLSLE</sequence>
<accession>A0A5A7QK58</accession>
<evidence type="ECO:0000313" key="3">
    <source>
        <dbReference type="Proteomes" id="UP000325081"/>
    </source>
</evidence>
<reference evidence="3" key="1">
    <citation type="journal article" date="2019" name="Curr. Biol.">
        <title>Genome Sequence of Striga asiatica Provides Insight into the Evolution of Plant Parasitism.</title>
        <authorList>
            <person name="Yoshida S."/>
            <person name="Kim S."/>
            <person name="Wafula E.K."/>
            <person name="Tanskanen J."/>
            <person name="Kim Y.M."/>
            <person name="Honaas L."/>
            <person name="Yang Z."/>
            <person name="Spallek T."/>
            <person name="Conn C.E."/>
            <person name="Ichihashi Y."/>
            <person name="Cheong K."/>
            <person name="Cui S."/>
            <person name="Der J.P."/>
            <person name="Gundlach H."/>
            <person name="Jiao Y."/>
            <person name="Hori C."/>
            <person name="Ishida J.K."/>
            <person name="Kasahara H."/>
            <person name="Kiba T."/>
            <person name="Kim M.S."/>
            <person name="Koo N."/>
            <person name="Laohavisit A."/>
            <person name="Lee Y.H."/>
            <person name="Lumba S."/>
            <person name="McCourt P."/>
            <person name="Mortimer J.C."/>
            <person name="Mutuku J.M."/>
            <person name="Nomura T."/>
            <person name="Sasaki-Sekimoto Y."/>
            <person name="Seto Y."/>
            <person name="Wang Y."/>
            <person name="Wakatake T."/>
            <person name="Sakakibara H."/>
            <person name="Demura T."/>
            <person name="Yamaguchi S."/>
            <person name="Yoneyama K."/>
            <person name="Manabe R.I."/>
            <person name="Nelson D.C."/>
            <person name="Schulman A.H."/>
            <person name="Timko M.P."/>
            <person name="dePamphilis C.W."/>
            <person name="Choi D."/>
            <person name="Shirasu K."/>
        </authorList>
    </citation>
    <scope>NUCLEOTIDE SEQUENCE [LARGE SCALE GENOMIC DNA]</scope>
    <source>
        <strain evidence="3">cv. UVA1</strain>
    </source>
</reference>
<protein>
    <submittedName>
        <fullName evidence="2">Molybdopterin oxidoreductase Fe4S4 region</fullName>
    </submittedName>
</protein>
<evidence type="ECO:0000313" key="2">
    <source>
        <dbReference type="EMBL" id="GER44857.1"/>
    </source>
</evidence>
<feature type="region of interest" description="Disordered" evidence="1">
    <location>
        <begin position="245"/>
        <end position="290"/>
    </location>
</feature>
<dbReference type="AlphaFoldDB" id="A0A5A7QK58"/>
<keyword evidence="3" id="KW-1185">Reference proteome</keyword>
<proteinExistence type="predicted"/>
<gene>
    <name evidence="2" type="ORF">STAS_21770</name>
</gene>
<evidence type="ECO:0000256" key="1">
    <source>
        <dbReference type="SAM" id="MobiDB-lite"/>
    </source>
</evidence>
<comment type="caution">
    <text evidence="2">The sequence shown here is derived from an EMBL/GenBank/DDBJ whole genome shotgun (WGS) entry which is preliminary data.</text>
</comment>
<organism evidence="2 3">
    <name type="scientific">Striga asiatica</name>
    <name type="common">Asiatic witchweed</name>
    <name type="synonym">Buchnera asiatica</name>
    <dbReference type="NCBI Taxonomy" id="4170"/>
    <lineage>
        <taxon>Eukaryota</taxon>
        <taxon>Viridiplantae</taxon>
        <taxon>Streptophyta</taxon>
        <taxon>Embryophyta</taxon>
        <taxon>Tracheophyta</taxon>
        <taxon>Spermatophyta</taxon>
        <taxon>Magnoliopsida</taxon>
        <taxon>eudicotyledons</taxon>
        <taxon>Gunneridae</taxon>
        <taxon>Pentapetalae</taxon>
        <taxon>asterids</taxon>
        <taxon>lamiids</taxon>
        <taxon>Lamiales</taxon>
        <taxon>Orobanchaceae</taxon>
        <taxon>Buchnereae</taxon>
        <taxon>Striga</taxon>
    </lineage>
</organism>
<feature type="compositionally biased region" description="Acidic residues" evidence="1">
    <location>
        <begin position="259"/>
        <end position="269"/>
    </location>
</feature>
<dbReference type="Proteomes" id="UP000325081">
    <property type="component" value="Unassembled WGS sequence"/>
</dbReference>
<dbReference type="OrthoDB" id="1837928at2759"/>
<dbReference type="EMBL" id="BKCP01007126">
    <property type="protein sequence ID" value="GER44857.1"/>
    <property type="molecule type" value="Genomic_DNA"/>
</dbReference>